<protein>
    <submittedName>
        <fullName evidence="1">UDP-glucose 4-epimerase</fullName>
        <ecNumber evidence="1">5.1.3.2</ecNumber>
    </submittedName>
</protein>
<keyword evidence="1" id="KW-0413">Isomerase</keyword>
<reference evidence="1" key="1">
    <citation type="submission" date="2020-02" db="EMBL/GenBank/DDBJ databases">
        <authorList>
            <person name="Meier V. D."/>
        </authorList>
    </citation>
    <scope>NUCLEOTIDE SEQUENCE</scope>
    <source>
        <strain evidence="1">AVDCRST_MAG92</strain>
    </source>
</reference>
<gene>
    <name evidence="1" type="ORF">AVDCRST_MAG92-2138</name>
</gene>
<dbReference type="Gene3D" id="3.40.50.720">
    <property type="entry name" value="NAD(P)-binding Rossmann-like Domain"/>
    <property type="match status" value="1"/>
</dbReference>
<sequence length="96" mass="10544">MLLAAASPEADGQVFNLGGECAIGLKDLAQMLVKVNGGGEYSVRSFPSDRKSIDIGDYYADFSLIRSTLGWEPQVPLQEGLARSVAYYRENLEHYL</sequence>
<dbReference type="GO" id="GO:0003978">
    <property type="term" value="F:UDP-glucose 4-epimerase activity"/>
    <property type="evidence" value="ECO:0007669"/>
    <property type="project" value="UniProtKB-EC"/>
</dbReference>
<dbReference type="InterPro" id="IPR036291">
    <property type="entry name" value="NAD(P)-bd_dom_sf"/>
</dbReference>
<name>A0A6J4IIQ3_9CYAN</name>
<dbReference type="EC" id="5.1.3.2" evidence="1"/>
<dbReference type="AlphaFoldDB" id="A0A6J4IIQ3"/>
<accession>A0A6J4IIQ3</accession>
<dbReference type="SUPFAM" id="SSF51735">
    <property type="entry name" value="NAD(P)-binding Rossmann-fold domains"/>
    <property type="match status" value="1"/>
</dbReference>
<evidence type="ECO:0000313" key="1">
    <source>
        <dbReference type="EMBL" id="CAA9253916.1"/>
    </source>
</evidence>
<proteinExistence type="predicted"/>
<dbReference type="EMBL" id="CADCTM010000322">
    <property type="protein sequence ID" value="CAA9253916.1"/>
    <property type="molecule type" value="Genomic_DNA"/>
</dbReference>
<organism evidence="1">
    <name type="scientific">uncultured Coleofasciculus sp</name>
    <dbReference type="NCBI Taxonomy" id="1267456"/>
    <lineage>
        <taxon>Bacteria</taxon>
        <taxon>Bacillati</taxon>
        <taxon>Cyanobacteriota</taxon>
        <taxon>Cyanophyceae</taxon>
        <taxon>Coleofasciculales</taxon>
        <taxon>Coleofasciculaceae</taxon>
        <taxon>Coleofasciculus</taxon>
        <taxon>environmental samples</taxon>
    </lineage>
</organism>